<dbReference type="Pfam" id="PF03193">
    <property type="entry name" value="RsgA_GTPase"/>
    <property type="match status" value="1"/>
</dbReference>
<dbReference type="PANTHER" id="PTHR32120:SF10">
    <property type="entry name" value="SMALL RIBOSOMAL SUBUNIT BIOGENESIS GTPASE RSGA"/>
    <property type="match status" value="1"/>
</dbReference>
<evidence type="ECO:0000256" key="4">
    <source>
        <dbReference type="ARBA" id="ARBA00022730"/>
    </source>
</evidence>
<dbReference type="Gene3D" id="3.40.50.300">
    <property type="entry name" value="P-loop containing nucleotide triphosphate hydrolases"/>
    <property type="match status" value="1"/>
</dbReference>
<dbReference type="Proteomes" id="UP001172911">
    <property type="component" value="Unassembled WGS sequence"/>
</dbReference>
<dbReference type="RefSeq" id="WP_304542482.1">
    <property type="nucleotide sequence ID" value="NZ_JARPTC010000012.1"/>
</dbReference>
<feature type="binding site" evidence="10">
    <location>
        <position position="288"/>
    </location>
    <ligand>
        <name>Zn(2+)</name>
        <dbReference type="ChEBI" id="CHEBI:29105"/>
    </ligand>
</feature>
<dbReference type="NCBIfam" id="TIGR00157">
    <property type="entry name" value="ribosome small subunit-dependent GTPase A"/>
    <property type="match status" value="1"/>
</dbReference>
<proteinExistence type="inferred from homology"/>
<dbReference type="SUPFAM" id="SSF52540">
    <property type="entry name" value="P-loop containing nucleoside triphosphate hydrolases"/>
    <property type="match status" value="1"/>
</dbReference>
<evidence type="ECO:0000256" key="10">
    <source>
        <dbReference type="HAMAP-Rule" id="MF_01820"/>
    </source>
</evidence>
<keyword evidence="14" id="KW-1185">Reference proteome</keyword>
<evidence type="ECO:0000256" key="2">
    <source>
        <dbReference type="ARBA" id="ARBA00022517"/>
    </source>
</evidence>
<feature type="binding site" evidence="10">
    <location>
        <position position="281"/>
    </location>
    <ligand>
        <name>Zn(2+)</name>
        <dbReference type="ChEBI" id="CHEBI:29105"/>
    </ligand>
</feature>
<dbReference type="EC" id="3.6.1.-" evidence="10"/>
<evidence type="ECO:0000256" key="7">
    <source>
        <dbReference type="ARBA" id="ARBA00022833"/>
    </source>
</evidence>
<dbReference type="GO" id="GO:0046872">
    <property type="term" value="F:metal ion binding"/>
    <property type="evidence" value="ECO:0007669"/>
    <property type="project" value="UniProtKB-KW"/>
</dbReference>
<reference evidence="13" key="1">
    <citation type="journal article" date="2023" name="J. Hazard. Mater.">
        <title>Anaerobic biodegradation of pyrene and benzo[a]pyrene by a new sulfate-reducing Desulforamulus aquiferis strain DSA.</title>
        <authorList>
            <person name="Zhang Z."/>
            <person name="Sun J."/>
            <person name="Gong X."/>
            <person name="Wang C."/>
            <person name="Wang H."/>
        </authorList>
    </citation>
    <scope>NUCLEOTIDE SEQUENCE</scope>
    <source>
        <strain evidence="13">DSA</strain>
    </source>
</reference>
<keyword evidence="4 10" id="KW-0699">rRNA-binding</keyword>
<comment type="subunit">
    <text evidence="10">Monomer. Associates with 30S ribosomal subunit, binds 16S rRNA.</text>
</comment>
<dbReference type="InterPro" id="IPR030378">
    <property type="entry name" value="G_CP_dom"/>
</dbReference>
<evidence type="ECO:0000259" key="11">
    <source>
        <dbReference type="PROSITE" id="PS50936"/>
    </source>
</evidence>
<dbReference type="GO" id="GO:0019843">
    <property type="term" value="F:rRNA binding"/>
    <property type="evidence" value="ECO:0007669"/>
    <property type="project" value="UniProtKB-KW"/>
</dbReference>
<dbReference type="InterPro" id="IPR010914">
    <property type="entry name" value="RsgA_GTPase_dom"/>
</dbReference>
<dbReference type="GO" id="GO:0005737">
    <property type="term" value="C:cytoplasm"/>
    <property type="evidence" value="ECO:0007669"/>
    <property type="project" value="UniProtKB-SubCell"/>
</dbReference>
<evidence type="ECO:0000256" key="8">
    <source>
        <dbReference type="ARBA" id="ARBA00022884"/>
    </source>
</evidence>
<comment type="cofactor">
    <cofactor evidence="10">
        <name>Zn(2+)</name>
        <dbReference type="ChEBI" id="CHEBI:29105"/>
    </cofactor>
    <text evidence="10">Binds 1 zinc ion per subunit.</text>
</comment>
<evidence type="ECO:0000256" key="6">
    <source>
        <dbReference type="ARBA" id="ARBA00022801"/>
    </source>
</evidence>
<dbReference type="GO" id="GO:0042274">
    <property type="term" value="P:ribosomal small subunit biogenesis"/>
    <property type="evidence" value="ECO:0007669"/>
    <property type="project" value="UniProtKB-UniRule"/>
</dbReference>
<feature type="binding site" evidence="10">
    <location>
        <position position="286"/>
    </location>
    <ligand>
        <name>Zn(2+)</name>
        <dbReference type="ChEBI" id="CHEBI:29105"/>
    </ligand>
</feature>
<evidence type="ECO:0000313" key="14">
    <source>
        <dbReference type="Proteomes" id="UP001172911"/>
    </source>
</evidence>
<feature type="binding site" evidence="10">
    <location>
        <position position="294"/>
    </location>
    <ligand>
        <name>Zn(2+)</name>
        <dbReference type="ChEBI" id="CHEBI:29105"/>
    </ligand>
</feature>
<evidence type="ECO:0000256" key="9">
    <source>
        <dbReference type="ARBA" id="ARBA00023134"/>
    </source>
</evidence>
<dbReference type="Gene3D" id="1.10.40.50">
    <property type="entry name" value="Probable gtpase engc, domain 3"/>
    <property type="match status" value="1"/>
</dbReference>
<keyword evidence="8 10" id="KW-0694">RNA-binding</keyword>
<keyword evidence="9 10" id="KW-0342">GTP-binding</keyword>
<comment type="function">
    <text evidence="10">One of several proteins that assist in the late maturation steps of the functional core of the 30S ribosomal subunit. Helps release RbfA from mature subunits. May play a role in the assembly of ribosomal proteins into the subunit. Circularly permuted GTPase that catalyzes slow GTP hydrolysis, GTPase activity is stimulated by the 30S ribosomal subunit.</text>
</comment>
<dbReference type="CDD" id="cd01854">
    <property type="entry name" value="YjeQ_EngC"/>
    <property type="match status" value="1"/>
</dbReference>
<reference evidence="13" key="2">
    <citation type="submission" date="2023-03" db="EMBL/GenBank/DDBJ databases">
        <authorList>
            <person name="Zhang Z."/>
        </authorList>
    </citation>
    <scope>NUCLEOTIDE SEQUENCE</scope>
    <source>
        <strain evidence="13">DSA</strain>
    </source>
</reference>
<evidence type="ECO:0000259" key="12">
    <source>
        <dbReference type="PROSITE" id="PS51721"/>
    </source>
</evidence>
<evidence type="ECO:0000313" key="13">
    <source>
        <dbReference type="EMBL" id="MDO7787339.1"/>
    </source>
</evidence>
<keyword evidence="5 10" id="KW-0547">Nucleotide-binding</keyword>
<comment type="subcellular location">
    <subcellularLocation>
        <location evidence="10">Cytoplasm</location>
    </subcellularLocation>
</comment>
<dbReference type="EMBL" id="JARPTC010000012">
    <property type="protein sequence ID" value="MDO7787339.1"/>
    <property type="molecule type" value="Genomic_DNA"/>
</dbReference>
<feature type="binding site" evidence="10">
    <location>
        <begin position="151"/>
        <end position="154"/>
    </location>
    <ligand>
        <name>GTP</name>
        <dbReference type="ChEBI" id="CHEBI:37565"/>
    </ligand>
</feature>
<dbReference type="HAMAP" id="MF_01820">
    <property type="entry name" value="GTPase_RsgA"/>
    <property type="match status" value="1"/>
</dbReference>
<dbReference type="GO" id="GO:0005525">
    <property type="term" value="F:GTP binding"/>
    <property type="evidence" value="ECO:0007669"/>
    <property type="project" value="UniProtKB-UniRule"/>
</dbReference>
<dbReference type="GO" id="GO:0003924">
    <property type="term" value="F:GTPase activity"/>
    <property type="evidence" value="ECO:0007669"/>
    <property type="project" value="UniProtKB-UniRule"/>
</dbReference>
<accession>A0AAW7ZCC4</accession>
<keyword evidence="7 10" id="KW-0862">Zinc</keyword>
<dbReference type="InterPro" id="IPR027417">
    <property type="entry name" value="P-loop_NTPase"/>
</dbReference>
<organism evidence="13 14">
    <name type="scientific">Desulforamulus aquiferis</name>
    <dbReference type="NCBI Taxonomy" id="1397668"/>
    <lineage>
        <taxon>Bacteria</taxon>
        <taxon>Bacillati</taxon>
        <taxon>Bacillota</taxon>
        <taxon>Clostridia</taxon>
        <taxon>Eubacteriales</taxon>
        <taxon>Peptococcaceae</taxon>
        <taxon>Desulforamulus</taxon>
    </lineage>
</organism>
<dbReference type="PANTHER" id="PTHR32120">
    <property type="entry name" value="SMALL RIBOSOMAL SUBUNIT BIOGENESIS GTPASE RSGA"/>
    <property type="match status" value="1"/>
</dbReference>
<gene>
    <name evidence="10 13" type="primary">rsgA</name>
    <name evidence="13" type="ORF">P6N53_08925</name>
</gene>
<sequence>MSLENLYKIGLTDPFKQEATMYESLYLARVSVQHKHLYKVITEKGEIQAEVSGKLGFFAKDNTDYPVVGDWVMVDRMDDCGGYAIIRQILRRRSVFERKAAGTSQQSQIVAANIDTVFICMSLNNNYNLRRLERYLSIAWDSRATPVVVLTKSDLCDDIPTKLAEVYSVAIGVDILVTTSISDDGYTGVNKYLGKGQTVAFIGSSGVGKSTLINRIVGYEVLATKEIGGGDKGKHTTTYRQLLALPGGGVVIDTPGMRELQIERADLSKSFSDIEELSKNCRFNDCTHQTEPGCAVSEAISTGVLSVERYNSYKKLQAELKYQGLNSRQLEHEKINRMFGSMSGMKQAKSFFKEKNRRR</sequence>
<evidence type="ECO:0000256" key="3">
    <source>
        <dbReference type="ARBA" id="ARBA00022723"/>
    </source>
</evidence>
<name>A0AAW7ZCC4_9FIRM</name>
<dbReference type="PROSITE" id="PS50936">
    <property type="entry name" value="ENGC_GTPASE"/>
    <property type="match status" value="1"/>
</dbReference>
<dbReference type="PROSITE" id="PS51721">
    <property type="entry name" value="G_CP"/>
    <property type="match status" value="1"/>
</dbReference>
<dbReference type="InterPro" id="IPR004881">
    <property type="entry name" value="Ribosome_biogen_GTPase_RsgA"/>
</dbReference>
<feature type="domain" description="EngC GTPase" evidence="11">
    <location>
        <begin position="112"/>
        <end position="258"/>
    </location>
</feature>
<evidence type="ECO:0000256" key="1">
    <source>
        <dbReference type="ARBA" id="ARBA00022490"/>
    </source>
</evidence>
<keyword evidence="2 10" id="KW-0690">Ribosome biogenesis</keyword>
<keyword evidence="3 10" id="KW-0479">Metal-binding</keyword>
<comment type="caution">
    <text evidence="13">The sequence shown here is derived from an EMBL/GenBank/DDBJ whole genome shotgun (WGS) entry which is preliminary data.</text>
</comment>
<comment type="similarity">
    <text evidence="10">Belongs to the TRAFAC class YlqF/YawG GTPase family. RsgA subfamily.</text>
</comment>
<feature type="binding site" evidence="10">
    <location>
        <begin position="203"/>
        <end position="211"/>
    </location>
    <ligand>
        <name>GTP</name>
        <dbReference type="ChEBI" id="CHEBI:37565"/>
    </ligand>
</feature>
<dbReference type="AlphaFoldDB" id="A0AAW7ZCC4"/>
<evidence type="ECO:0000256" key="5">
    <source>
        <dbReference type="ARBA" id="ARBA00022741"/>
    </source>
</evidence>
<keyword evidence="6 10" id="KW-0378">Hydrolase</keyword>
<feature type="domain" description="CP-type G" evidence="12">
    <location>
        <begin position="103"/>
        <end position="260"/>
    </location>
</feature>
<keyword evidence="1 10" id="KW-0963">Cytoplasm</keyword>
<protein>
    <recommendedName>
        <fullName evidence="10">Small ribosomal subunit biogenesis GTPase RsgA</fullName>
        <ecNumber evidence="10">3.6.1.-</ecNumber>
    </recommendedName>
</protein>